<name>S7RNZ5_GLOTA</name>
<dbReference type="KEGG" id="gtr:GLOTRDRAFT_138043"/>
<dbReference type="SUPFAM" id="SSF48464">
    <property type="entry name" value="ENTH/VHS domain"/>
    <property type="match status" value="1"/>
</dbReference>
<accession>S7RNZ5</accession>
<feature type="domain" description="CID" evidence="1">
    <location>
        <begin position="1"/>
        <end position="151"/>
    </location>
</feature>
<dbReference type="Gene3D" id="1.25.40.90">
    <property type="match status" value="1"/>
</dbReference>
<dbReference type="GeneID" id="19303895"/>
<dbReference type="InterPro" id="IPR008942">
    <property type="entry name" value="ENTH_VHS"/>
</dbReference>
<dbReference type="Pfam" id="PF04818">
    <property type="entry name" value="CID"/>
    <property type="match status" value="1"/>
</dbReference>
<dbReference type="HOGENOM" id="CLU_115957_0_0_1"/>
<protein>
    <recommendedName>
        <fullName evidence="1">CID domain-containing protein</fullName>
    </recommendedName>
</protein>
<gene>
    <name evidence="2" type="ORF">GLOTRDRAFT_138043</name>
</gene>
<keyword evidence="3" id="KW-1185">Reference proteome</keyword>
<dbReference type="STRING" id="670483.S7RNZ5"/>
<feature type="non-terminal residue" evidence="2">
    <location>
        <position position="177"/>
    </location>
</feature>
<dbReference type="OrthoDB" id="79367at2759"/>
<reference evidence="2 3" key="1">
    <citation type="journal article" date="2012" name="Science">
        <title>The Paleozoic origin of enzymatic lignin decomposition reconstructed from 31 fungal genomes.</title>
        <authorList>
            <person name="Floudas D."/>
            <person name="Binder M."/>
            <person name="Riley R."/>
            <person name="Barry K."/>
            <person name="Blanchette R.A."/>
            <person name="Henrissat B."/>
            <person name="Martinez A.T."/>
            <person name="Otillar R."/>
            <person name="Spatafora J.W."/>
            <person name="Yadav J.S."/>
            <person name="Aerts A."/>
            <person name="Benoit I."/>
            <person name="Boyd A."/>
            <person name="Carlson A."/>
            <person name="Copeland A."/>
            <person name="Coutinho P.M."/>
            <person name="de Vries R.P."/>
            <person name="Ferreira P."/>
            <person name="Findley K."/>
            <person name="Foster B."/>
            <person name="Gaskell J."/>
            <person name="Glotzer D."/>
            <person name="Gorecki P."/>
            <person name="Heitman J."/>
            <person name="Hesse C."/>
            <person name="Hori C."/>
            <person name="Igarashi K."/>
            <person name="Jurgens J.A."/>
            <person name="Kallen N."/>
            <person name="Kersten P."/>
            <person name="Kohler A."/>
            <person name="Kuees U."/>
            <person name="Kumar T.K.A."/>
            <person name="Kuo A."/>
            <person name="LaButti K."/>
            <person name="Larrondo L.F."/>
            <person name="Lindquist E."/>
            <person name="Ling A."/>
            <person name="Lombard V."/>
            <person name="Lucas S."/>
            <person name="Lundell T."/>
            <person name="Martin R."/>
            <person name="McLaughlin D.J."/>
            <person name="Morgenstern I."/>
            <person name="Morin E."/>
            <person name="Murat C."/>
            <person name="Nagy L.G."/>
            <person name="Nolan M."/>
            <person name="Ohm R.A."/>
            <person name="Patyshakuliyeva A."/>
            <person name="Rokas A."/>
            <person name="Ruiz-Duenas F.J."/>
            <person name="Sabat G."/>
            <person name="Salamov A."/>
            <person name="Samejima M."/>
            <person name="Schmutz J."/>
            <person name="Slot J.C."/>
            <person name="St John F."/>
            <person name="Stenlid J."/>
            <person name="Sun H."/>
            <person name="Sun S."/>
            <person name="Syed K."/>
            <person name="Tsang A."/>
            <person name="Wiebenga A."/>
            <person name="Young D."/>
            <person name="Pisabarro A."/>
            <person name="Eastwood D.C."/>
            <person name="Martin F."/>
            <person name="Cullen D."/>
            <person name="Grigoriev I.V."/>
            <person name="Hibbett D.S."/>
        </authorList>
    </citation>
    <scope>NUCLEOTIDE SEQUENCE [LARGE SCALE GENOMIC DNA]</scope>
    <source>
        <strain evidence="2 3">ATCC 11539</strain>
    </source>
</reference>
<dbReference type="EMBL" id="KB469300">
    <property type="protein sequence ID" value="EPQ56260.1"/>
    <property type="molecule type" value="Genomic_DNA"/>
</dbReference>
<organism evidence="2 3">
    <name type="scientific">Gloeophyllum trabeum (strain ATCC 11539 / FP-39264 / Madison 617)</name>
    <name type="common">Brown rot fungus</name>
    <dbReference type="NCBI Taxonomy" id="670483"/>
    <lineage>
        <taxon>Eukaryota</taxon>
        <taxon>Fungi</taxon>
        <taxon>Dikarya</taxon>
        <taxon>Basidiomycota</taxon>
        <taxon>Agaricomycotina</taxon>
        <taxon>Agaricomycetes</taxon>
        <taxon>Gloeophyllales</taxon>
        <taxon>Gloeophyllaceae</taxon>
        <taxon>Gloeophyllum</taxon>
    </lineage>
</organism>
<dbReference type="Proteomes" id="UP000030669">
    <property type="component" value="Unassembled WGS sequence"/>
</dbReference>
<sequence length="177" mass="19315">MGLVEEFESALKDVVQGKHLSASRMNKLTEVALKSMENDTQLVSVLYRTHKTLPPKSKISSLYAFDALARAARNKVVKHGVPSDVDAGKGNCATFLLKVEGVLDGLFHDMISSGPPEAKEKTKKVLDIWVKSNTFPPAVLARLADIVKEADKGAYRDPSFSPLSTPLRPVILAMISR</sequence>
<dbReference type="InterPro" id="IPR006569">
    <property type="entry name" value="CID_dom"/>
</dbReference>
<dbReference type="eggNOG" id="KOG0132">
    <property type="taxonomic scope" value="Eukaryota"/>
</dbReference>
<dbReference type="OMA" id="NCATFIV"/>
<dbReference type="PROSITE" id="PS51391">
    <property type="entry name" value="CID"/>
    <property type="match status" value="1"/>
</dbReference>
<evidence type="ECO:0000313" key="2">
    <source>
        <dbReference type="EMBL" id="EPQ56260.1"/>
    </source>
</evidence>
<dbReference type="SMART" id="SM00582">
    <property type="entry name" value="RPR"/>
    <property type="match status" value="1"/>
</dbReference>
<evidence type="ECO:0000259" key="1">
    <source>
        <dbReference type="PROSITE" id="PS51391"/>
    </source>
</evidence>
<dbReference type="RefSeq" id="XP_007865023.1">
    <property type="nucleotide sequence ID" value="XM_007866832.1"/>
</dbReference>
<evidence type="ECO:0000313" key="3">
    <source>
        <dbReference type="Proteomes" id="UP000030669"/>
    </source>
</evidence>
<proteinExistence type="predicted"/>
<dbReference type="AlphaFoldDB" id="S7RNZ5"/>